<accession>A0A329SC23</accession>
<dbReference type="PANTHER" id="PTHR46599">
    <property type="entry name" value="PIGGYBAC TRANSPOSABLE ELEMENT-DERIVED PROTEIN 4"/>
    <property type="match status" value="1"/>
</dbReference>
<reference evidence="1" key="2">
    <citation type="submission" date="2018-10" db="EMBL/GenBank/DDBJ databases">
        <title>Effector identification in a new, highly contiguous assembly of the strawberry crown rot pathogen Phytophthora cactorum.</title>
        <authorList>
            <person name="Armitage A.D."/>
            <person name="Nellist C.F."/>
            <person name="Bates H."/>
            <person name="Vickerstaff R.J."/>
            <person name="Harrison R.J."/>
        </authorList>
    </citation>
    <scope>NUCLEOTIDE SEQUENCE</scope>
    <source>
        <strain evidence="1">15-7</strain>
    </source>
</reference>
<protein>
    <recommendedName>
        <fullName evidence="4">PiggyBac transposable element-derived protein domain-containing protein</fullName>
    </recommendedName>
</protein>
<dbReference type="AlphaFoldDB" id="A0A329SC23"/>
<comment type="caution">
    <text evidence="2">The sequence shown here is derived from an EMBL/GenBank/DDBJ whole genome shotgun (WGS) entry which is preliminary data.</text>
</comment>
<dbReference type="STRING" id="29920.A0A329SC23"/>
<evidence type="ECO:0000313" key="3">
    <source>
        <dbReference type="Proteomes" id="UP000251314"/>
    </source>
</evidence>
<evidence type="ECO:0000313" key="2">
    <source>
        <dbReference type="EMBL" id="RAW34210.1"/>
    </source>
</evidence>
<name>A0A329SC23_9STRA</name>
<dbReference type="OrthoDB" id="123207at2759"/>
<proteinExistence type="predicted"/>
<evidence type="ECO:0000313" key="1">
    <source>
        <dbReference type="EMBL" id="KAG2861331.1"/>
    </source>
</evidence>
<reference evidence="2 3" key="1">
    <citation type="submission" date="2018-01" db="EMBL/GenBank/DDBJ databases">
        <title>Draft genome of the strawberry crown rot pathogen Phytophthora cactorum.</title>
        <authorList>
            <person name="Armitage A.D."/>
            <person name="Lysoe E."/>
            <person name="Nellist C.F."/>
            <person name="Harrison R.J."/>
            <person name="Brurberg M.B."/>
        </authorList>
    </citation>
    <scope>NUCLEOTIDE SEQUENCE [LARGE SCALE GENOMIC DNA]</scope>
    <source>
        <strain evidence="2 3">10300</strain>
    </source>
</reference>
<dbReference type="EMBL" id="MJFZ01000209">
    <property type="protein sequence ID" value="RAW34210.1"/>
    <property type="molecule type" value="Genomic_DNA"/>
</dbReference>
<gene>
    <name evidence="2" type="ORF">PC110_g9472</name>
    <name evidence="1" type="ORF">PC113_g7259</name>
</gene>
<dbReference type="EMBL" id="RCMG01000157">
    <property type="protein sequence ID" value="KAG2861331.1"/>
    <property type="molecule type" value="Genomic_DNA"/>
</dbReference>
<dbReference type="PANTHER" id="PTHR46599:SF3">
    <property type="entry name" value="PIGGYBAC TRANSPOSABLE ELEMENT-DERIVED PROTEIN 4"/>
    <property type="match status" value="1"/>
</dbReference>
<organism evidence="2 3">
    <name type="scientific">Phytophthora cactorum</name>
    <dbReference type="NCBI Taxonomy" id="29920"/>
    <lineage>
        <taxon>Eukaryota</taxon>
        <taxon>Sar</taxon>
        <taxon>Stramenopiles</taxon>
        <taxon>Oomycota</taxon>
        <taxon>Peronosporomycetes</taxon>
        <taxon>Peronosporales</taxon>
        <taxon>Peronosporaceae</taxon>
        <taxon>Phytophthora</taxon>
    </lineage>
</organism>
<dbReference type="Proteomes" id="UP000251314">
    <property type="component" value="Unassembled WGS sequence"/>
</dbReference>
<dbReference type="Proteomes" id="UP000735874">
    <property type="component" value="Unassembled WGS sequence"/>
</dbReference>
<sequence>MVAFHWWDRKPVHYLCTGTAMTESTIARNIKRVGTITVPCASAVNGYQRWMYGVEVHDQLRLQKYSLQTSTEFKKYYKSLFLGFMDLALMNANISHKEAARIARTPVIKRGEWYGILQNQLLLLKAEDFTSWTRPFMDEVPVGLEDENVGDCEGPLDESDLPPSSFAERLIVGQEDTVIAGVDAPQLEVVVNRTVNRTVEYLVLAANYETYWLSRTVLMLA</sequence>
<dbReference type="VEuPathDB" id="FungiDB:PC110_g9472"/>
<evidence type="ECO:0008006" key="4">
    <source>
        <dbReference type="Google" id="ProtNLM"/>
    </source>
</evidence>
<keyword evidence="3" id="KW-1185">Reference proteome</keyword>